<proteinExistence type="predicted"/>
<dbReference type="AlphaFoldDB" id="A0A3Q7G5H8"/>
<evidence type="ECO:0008006" key="3">
    <source>
        <dbReference type="Google" id="ProtNLM"/>
    </source>
</evidence>
<evidence type="ECO:0000313" key="2">
    <source>
        <dbReference type="Proteomes" id="UP000004994"/>
    </source>
</evidence>
<dbReference type="EnsemblPlants" id="Solyc03g034267.1.1">
    <property type="protein sequence ID" value="Solyc03g034267.1.1"/>
    <property type="gene ID" value="Solyc03g034267.1"/>
</dbReference>
<dbReference type="Proteomes" id="UP000004994">
    <property type="component" value="Chromosome 3"/>
</dbReference>
<dbReference type="InParanoid" id="A0A3Q7G5H8"/>
<sequence>MQHENKDLLHVRHANRTVLQFNIKDFAIVTGLKCKENVKDFSFPKFTPSRLLQRYFLNTTTVTRAKGEYISENDDP</sequence>
<organism evidence="1">
    <name type="scientific">Solanum lycopersicum</name>
    <name type="common">Tomato</name>
    <name type="synonym">Lycopersicon esculentum</name>
    <dbReference type="NCBI Taxonomy" id="4081"/>
    <lineage>
        <taxon>Eukaryota</taxon>
        <taxon>Viridiplantae</taxon>
        <taxon>Streptophyta</taxon>
        <taxon>Embryophyta</taxon>
        <taxon>Tracheophyta</taxon>
        <taxon>Spermatophyta</taxon>
        <taxon>Magnoliopsida</taxon>
        <taxon>eudicotyledons</taxon>
        <taxon>Gunneridae</taxon>
        <taxon>Pentapetalae</taxon>
        <taxon>asterids</taxon>
        <taxon>lamiids</taxon>
        <taxon>Solanales</taxon>
        <taxon>Solanaceae</taxon>
        <taxon>Solanoideae</taxon>
        <taxon>Solaneae</taxon>
        <taxon>Solanum</taxon>
        <taxon>Solanum subgen. Lycopersicon</taxon>
    </lineage>
</organism>
<reference evidence="1" key="1">
    <citation type="journal article" date="2012" name="Nature">
        <title>The tomato genome sequence provides insights into fleshy fruit evolution.</title>
        <authorList>
            <consortium name="Tomato Genome Consortium"/>
        </authorList>
    </citation>
    <scope>NUCLEOTIDE SEQUENCE [LARGE SCALE GENOMIC DNA]</scope>
    <source>
        <strain evidence="1">cv. Heinz 1706</strain>
    </source>
</reference>
<name>A0A3Q7G5H8_SOLLC</name>
<evidence type="ECO:0000313" key="1">
    <source>
        <dbReference type="EnsemblPlants" id="Solyc03g034267.1.1"/>
    </source>
</evidence>
<dbReference type="STRING" id="4081.A0A3Q7G5H8"/>
<accession>A0A3Q7G5H8</accession>
<dbReference type="Gramene" id="Solyc03g034267.1.1">
    <property type="protein sequence ID" value="Solyc03g034267.1.1"/>
    <property type="gene ID" value="Solyc03g034267.1"/>
</dbReference>
<keyword evidence="2" id="KW-1185">Reference proteome</keyword>
<reference evidence="1" key="2">
    <citation type="submission" date="2019-01" db="UniProtKB">
        <authorList>
            <consortium name="EnsemblPlants"/>
        </authorList>
    </citation>
    <scope>IDENTIFICATION</scope>
    <source>
        <strain evidence="1">cv. Heinz 1706</strain>
    </source>
</reference>
<protein>
    <recommendedName>
        <fullName evidence="3">DUF1985 domain-containing protein</fullName>
    </recommendedName>
</protein>